<reference evidence="1" key="1">
    <citation type="journal article" date="2014" name="Front. Microbiol.">
        <title>High frequency of phylogenetically diverse reductive dehalogenase-homologous genes in deep subseafloor sedimentary metagenomes.</title>
        <authorList>
            <person name="Kawai M."/>
            <person name="Futagami T."/>
            <person name="Toyoda A."/>
            <person name="Takaki Y."/>
            <person name="Nishi S."/>
            <person name="Hori S."/>
            <person name="Arai W."/>
            <person name="Tsubouchi T."/>
            <person name="Morono Y."/>
            <person name="Uchiyama I."/>
            <person name="Ito T."/>
            <person name="Fujiyama A."/>
            <person name="Inagaki F."/>
            <person name="Takami H."/>
        </authorList>
    </citation>
    <scope>NUCLEOTIDE SEQUENCE</scope>
    <source>
        <strain evidence="1">Expedition CK06-06</strain>
    </source>
</reference>
<dbReference type="AlphaFoldDB" id="X1BMW0"/>
<comment type="caution">
    <text evidence="1">The sequence shown here is derived from an EMBL/GenBank/DDBJ whole genome shotgun (WGS) entry which is preliminary data.</text>
</comment>
<evidence type="ECO:0008006" key="2">
    <source>
        <dbReference type="Google" id="ProtNLM"/>
    </source>
</evidence>
<evidence type="ECO:0000313" key="1">
    <source>
        <dbReference type="EMBL" id="GAG82487.1"/>
    </source>
</evidence>
<proteinExistence type="predicted"/>
<protein>
    <recommendedName>
        <fullName evidence="2">PFL domain-containing protein</fullName>
    </recommendedName>
</protein>
<accession>X1BMW0</accession>
<organism evidence="1">
    <name type="scientific">marine sediment metagenome</name>
    <dbReference type="NCBI Taxonomy" id="412755"/>
    <lineage>
        <taxon>unclassified sequences</taxon>
        <taxon>metagenomes</taxon>
        <taxon>ecological metagenomes</taxon>
    </lineage>
</organism>
<name>X1BMW0_9ZZZZ</name>
<sequence>MTEEYTQKLAKLFAKAYLRIINDPNLTNQKRAEFYKKIEYYIDYRTRFGRMVKKNIEV</sequence>
<gene>
    <name evidence="1" type="ORF">S01H4_26151</name>
</gene>
<dbReference type="EMBL" id="BART01012557">
    <property type="protein sequence ID" value="GAG82487.1"/>
    <property type="molecule type" value="Genomic_DNA"/>
</dbReference>